<proteinExistence type="predicted"/>
<reference evidence="1 2" key="2">
    <citation type="journal article" date="2009" name="PLoS ONE">
        <title>An integrated genetic and cytogenetic map of the cucumber genome.</title>
        <authorList>
            <person name="Ren Y."/>
            <person name="Zhang Z."/>
            <person name="Liu J."/>
            <person name="Staub J.E."/>
            <person name="Han Y."/>
            <person name="Cheng Z."/>
            <person name="Li X."/>
            <person name="Lu J."/>
            <person name="Miao H."/>
            <person name="Kang H."/>
            <person name="Xie B."/>
            <person name="Gu X."/>
            <person name="Wang X."/>
            <person name="Du Y."/>
            <person name="Jin W."/>
            <person name="Huang S."/>
        </authorList>
    </citation>
    <scope>NUCLEOTIDE SEQUENCE [LARGE SCALE GENOMIC DNA]</scope>
    <source>
        <strain evidence="2">cv. 9930</strain>
    </source>
</reference>
<reference evidence="1 2" key="4">
    <citation type="journal article" date="2011" name="BMC Genomics">
        <title>RNA-Seq improves annotation of protein-coding genes in the cucumber genome.</title>
        <authorList>
            <person name="Li Z."/>
            <person name="Zhang Z."/>
            <person name="Yan P."/>
            <person name="Huang S."/>
            <person name="Fei Z."/>
            <person name="Lin K."/>
        </authorList>
    </citation>
    <scope>NUCLEOTIDE SEQUENCE [LARGE SCALE GENOMIC DNA]</scope>
    <source>
        <strain evidence="2">cv. 9930</strain>
    </source>
</reference>
<protein>
    <submittedName>
        <fullName evidence="1">Uncharacterized protein</fullName>
    </submittedName>
</protein>
<dbReference type="EMBL" id="CM002925">
    <property type="protein sequence ID" value="KGN52879.1"/>
    <property type="molecule type" value="Genomic_DNA"/>
</dbReference>
<evidence type="ECO:0000313" key="1">
    <source>
        <dbReference type="EMBL" id="KGN52879.1"/>
    </source>
</evidence>
<dbReference type="Proteomes" id="UP000029981">
    <property type="component" value="Chromosome 4"/>
</dbReference>
<gene>
    <name evidence="1" type="ORF">Csa_4G004895</name>
</gene>
<evidence type="ECO:0000313" key="2">
    <source>
        <dbReference type="Proteomes" id="UP000029981"/>
    </source>
</evidence>
<keyword evidence="2" id="KW-1185">Reference proteome</keyword>
<dbReference type="AlphaFoldDB" id="A0A0A0KVE2"/>
<reference evidence="1 2" key="3">
    <citation type="journal article" date="2010" name="BMC Genomics">
        <title>Transcriptome sequencing and comparative analysis of cucumber flowers with different sex types.</title>
        <authorList>
            <person name="Guo S."/>
            <person name="Zheng Y."/>
            <person name="Joung J.G."/>
            <person name="Liu S."/>
            <person name="Zhang Z."/>
            <person name="Crasta O.R."/>
            <person name="Sobral B.W."/>
            <person name="Xu Y."/>
            <person name="Huang S."/>
            <person name="Fei Z."/>
        </authorList>
    </citation>
    <scope>NUCLEOTIDE SEQUENCE [LARGE SCALE GENOMIC DNA]</scope>
    <source>
        <strain evidence="2">cv. 9930</strain>
    </source>
</reference>
<organism evidence="1 2">
    <name type="scientific">Cucumis sativus</name>
    <name type="common">Cucumber</name>
    <dbReference type="NCBI Taxonomy" id="3659"/>
    <lineage>
        <taxon>Eukaryota</taxon>
        <taxon>Viridiplantae</taxon>
        <taxon>Streptophyta</taxon>
        <taxon>Embryophyta</taxon>
        <taxon>Tracheophyta</taxon>
        <taxon>Spermatophyta</taxon>
        <taxon>Magnoliopsida</taxon>
        <taxon>eudicotyledons</taxon>
        <taxon>Gunneridae</taxon>
        <taxon>Pentapetalae</taxon>
        <taxon>rosids</taxon>
        <taxon>fabids</taxon>
        <taxon>Cucurbitales</taxon>
        <taxon>Cucurbitaceae</taxon>
        <taxon>Benincaseae</taxon>
        <taxon>Cucumis</taxon>
    </lineage>
</organism>
<accession>A0A0A0KVE2</accession>
<dbReference type="Gramene" id="KGN52879">
    <property type="protein sequence ID" value="KGN52879"/>
    <property type="gene ID" value="Csa_4G004895"/>
</dbReference>
<name>A0A0A0KVE2_CUCSA</name>
<reference evidence="1 2" key="1">
    <citation type="journal article" date="2009" name="Nat. Genet.">
        <title>The genome of the cucumber, Cucumis sativus L.</title>
        <authorList>
            <person name="Huang S."/>
            <person name="Li R."/>
            <person name="Zhang Z."/>
            <person name="Li L."/>
            <person name="Gu X."/>
            <person name="Fan W."/>
            <person name="Lucas W.J."/>
            <person name="Wang X."/>
            <person name="Xie B."/>
            <person name="Ni P."/>
            <person name="Ren Y."/>
            <person name="Zhu H."/>
            <person name="Li J."/>
            <person name="Lin K."/>
            <person name="Jin W."/>
            <person name="Fei Z."/>
            <person name="Li G."/>
            <person name="Staub J."/>
            <person name="Kilian A."/>
            <person name="van der Vossen E.A."/>
            <person name="Wu Y."/>
            <person name="Guo J."/>
            <person name="He J."/>
            <person name="Jia Z."/>
            <person name="Ren Y."/>
            <person name="Tian G."/>
            <person name="Lu Y."/>
            <person name="Ruan J."/>
            <person name="Qian W."/>
            <person name="Wang M."/>
            <person name="Huang Q."/>
            <person name="Li B."/>
            <person name="Xuan Z."/>
            <person name="Cao J."/>
            <person name="Asan"/>
            <person name="Wu Z."/>
            <person name="Zhang J."/>
            <person name="Cai Q."/>
            <person name="Bai Y."/>
            <person name="Zhao B."/>
            <person name="Han Y."/>
            <person name="Li Y."/>
            <person name="Li X."/>
            <person name="Wang S."/>
            <person name="Shi Q."/>
            <person name="Liu S."/>
            <person name="Cho W.K."/>
            <person name="Kim J.Y."/>
            <person name="Xu Y."/>
            <person name="Heller-Uszynska K."/>
            <person name="Miao H."/>
            <person name="Cheng Z."/>
            <person name="Zhang S."/>
            <person name="Wu J."/>
            <person name="Yang Y."/>
            <person name="Kang H."/>
            <person name="Li M."/>
            <person name="Liang H."/>
            <person name="Ren X."/>
            <person name="Shi Z."/>
            <person name="Wen M."/>
            <person name="Jian M."/>
            <person name="Yang H."/>
            <person name="Zhang G."/>
            <person name="Yang Z."/>
            <person name="Chen R."/>
            <person name="Liu S."/>
            <person name="Li J."/>
            <person name="Ma L."/>
            <person name="Liu H."/>
            <person name="Zhou Y."/>
            <person name="Zhao J."/>
            <person name="Fang X."/>
            <person name="Li G."/>
            <person name="Fang L."/>
            <person name="Li Y."/>
            <person name="Liu D."/>
            <person name="Zheng H."/>
            <person name="Zhang Y."/>
            <person name="Qin N."/>
            <person name="Li Z."/>
            <person name="Yang G."/>
            <person name="Yang S."/>
            <person name="Bolund L."/>
            <person name="Kristiansen K."/>
            <person name="Zheng H."/>
            <person name="Li S."/>
            <person name="Zhang X."/>
            <person name="Yang H."/>
            <person name="Wang J."/>
            <person name="Sun R."/>
            <person name="Zhang B."/>
            <person name="Jiang S."/>
            <person name="Wang J."/>
            <person name="Du Y."/>
            <person name="Li S."/>
        </authorList>
    </citation>
    <scope>NUCLEOTIDE SEQUENCE [LARGE SCALE GENOMIC DNA]</scope>
    <source>
        <strain evidence="2">cv. 9930</strain>
    </source>
</reference>
<sequence>MNCINVWKPILVHGIFAYCVCKIKILTFAQIMNHGLINFDIRFITTPMQSRINPFGHIKQPGLTKTFYYQIVSNLIRYNPNVPHHFHQFISIPRSSPLNQMLNSHIESSKIGQTTPQNH</sequence>